<evidence type="ECO:0000313" key="3">
    <source>
        <dbReference type="Proteomes" id="UP001054945"/>
    </source>
</evidence>
<dbReference type="EMBL" id="BPLR01003859">
    <property type="protein sequence ID" value="GIX89420.1"/>
    <property type="molecule type" value="Genomic_DNA"/>
</dbReference>
<keyword evidence="3" id="KW-1185">Reference proteome</keyword>
<sequence>MSLQRAHQSPKQLHQKTEDLIFQTIFLLHLRQILSISNSFLRRNLAANTRGNKTCLGTQLREDMAAREPAEPKKQLRQRTGRSDISNYFPATSPADPVYQIFMPE</sequence>
<evidence type="ECO:0000313" key="2">
    <source>
        <dbReference type="EMBL" id="GIX89420.1"/>
    </source>
</evidence>
<gene>
    <name evidence="2" type="ORF">CEXT_294681</name>
</gene>
<feature type="compositionally biased region" description="Basic and acidic residues" evidence="1">
    <location>
        <begin position="64"/>
        <end position="74"/>
    </location>
</feature>
<name>A0AAV4P0A1_CAEEX</name>
<protein>
    <submittedName>
        <fullName evidence="2">Uncharacterized protein</fullName>
    </submittedName>
</protein>
<accession>A0AAV4P0A1</accession>
<organism evidence="2 3">
    <name type="scientific">Caerostris extrusa</name>
    <name type="common">Bark spider</name>
    <name type="synonym">Caerostris bankana</name>
    <dbReference type="NCBI Taxonomy" id="172846"/>
    <lineage>
        <taxon>Eukaryota</taxon>
        <taxon>Metazoa</taxon>
        <taxon>Ecdysozoa</taxon>
        <taxon>Arthropoda</taxon>
        <taxon>Chelicerata</taxon>
        <taxon>Arachnida</taxon>
        <taxon>Araneae</taxon>
        <taxon>Araneomorphae</taxon>
        <taxon>Entelegynae</taxon>
        <taxon>Araneoidea</taxon>
        <taxon>Araneidae</taxon>
        <taxon>Caerostris</taxon>
    </lineage>
</organism>
<evidence type="ECO:0000256" key="1">
    <source>
        <dbReference type="SAM" id="MobiDB-lite"/>
    </source>
</evidence>
<feature type="region of interest" description="Disordered" evidence="1">
    <location>
        <begin position="64"/>
        <end position="93"/>
    </location>
</feature>
<reference evidence="2 3" key="1">
    <citation type="submission" date="2021-06" db="EMBL/GenBank/DDBJ databases">
        <title>Caerostris extrusa draft genome.</title>
        <authorList>
            <person name="Kono N."/>
            <person name="Arakawa K."/>
        </authorList>
    </citation>
    <scope>NUCLEOTIDE SEQUENCE [LARGE SCALE GENOMIC DNA]</scope>
</reference>
<dbReference type="AlphaFoldDB" id="A0AAV4P0A1"/>
<comment type="caution">
    <text evidence="2">The sequence shown here is derived from an EMBL/GenBank/DDBJ whole genome shotgun (WGS) entry which is preliminary data.</text>
</comment>
<dbReference type="Proteomes" id="UP001054945">
    <property type="component" value="Unassembled WGS sequence"/>
</dbReference>
<proteinExistence type="predicted"/>